<keyword evidence="6" id="KW-1185">Reference proteome</keyword>
<evidence type="ECO:0000313" key="6">
    <source>
        <dbReference type="Proteomes" id="UP000996601"/>
    </source>
</evidence>
<dbReference type="SUPFAM" id="SSF103088">
    <property type="entry name" value="OmpA-like"/>
    <property type="match status" value="1"/>
</dbReference>
<dbReference type="CDD" id="cd07185">
    <property type="entry name" value="OmpA_C-like"/>
    <property type="match status" value="1"/>
</dbReference>
<dbReference type="PROSITE" id="PS51123">
    <property type="entry name" value="OMPA_2"/>
    <property type="match status" value="1"/>
</dbReference>
<dbReference type="InterPro" id="IPR017732">
    <property type="entry name" value="T4/T6SS_DotU"/>
</dbReference>
<dbReference type="Pfam" id="PF00691">
    <property type="entry name" value="OmpA"/>
    <property type="match status" value="1"/>
</dbReference>
<proteinExistence type="predicted"/>
<dbReference type="Gene3D" id="1.25.40.590">
    <property type="entry name" value="Type IV / VI secretion system, DotU"/>
    <property type="match status" value="1"/>
</dbReference>
<evidence type="ECO:0000259" key="4">
    <source>
        <dbReference type="PROSITE" id="PS51123"/>
    </source>
</evidence>
<dbReference type="InterPro" id="IPR038522">
    <property type="entry name" value="T4/T6SS_DotU_sf"/>
</dbReference>
<dbReference type="EMBL" id="WHSB02000001">
    <property type="protein sequence ID" value="MCQ4628851.1"/>
    <property type="molecule type" value="Genomic_DNA"/>
</dbReference>
<feature type="compositionally biased region" description="Polar residues" evidence="2">
    <location>
        <begin position="23"/>
        <end position="32"/>
    </location>
</feature>
<dbReference type="RefSeq" id="WP_256114928.1">
    <property type="nucleotide sequence ID" value="NZ_WHSB02000001.1"/>
</dbReference>
<dbReference type="Gene3D" id="3.30.1330.60">
    <property type="entry name" value="OmpA-like domain"/>
    <property type="match status" value="1"/>
</dbReference>
<feature type="domain" description="OmpA-like" evidence="4">
    <location>
        <begin position="358"/>
        <end position="479"/>
    </location>
</feature>
<keyword evidence="3" id="KW-0812">Transmembrane</keyword>
<feature type="region of interest" description="Disordered" evidence="2">
    <location>
        <begin position="1"/>
        <end position="52"/>
    </location>
</feature>
<dbReference type="InterPro" id="IPR006665">
    <property type="entry name" value="OmpA-like"/>
</dbReference>
<evidence type="ECO:0000256" key="1">
    <source>
        <dbReference type="PROSITE-ProRule" id="PRU00473"/>
    </source>
</evidence>
<reference evidence="5" key="1">
    <citation type="submission" date="2021-07" db="EMBL/GenBank/DDBJ databases">
        <title>Shinella sp. nov., a novel member of the genus Shinella from water.</title>
        <authorList>
            <person name="Deng Y."/>
        </authorList>
    </citation>
    <scope>NUCLEOTIDE SEQUENCE</scope>
    <source>
        <strain evidence="5">CPCC 100929</strain>
    </source>
</reference>
<sequence length="481" mass="52139">MNDPFADFPSADDTIRRPLGGQPSRQSTTFGQDSLPRGGFGGGDGGFFGGRPAASEKDDLDFGLDALPVERARHRGDPAIEKAFELAAVNPLVGAASPLLWLAGRLNESAAPDDIAEFRRRVLEEIRNFETAAMARDTPDRLVRVSRYALCAVIDDIILNTRWGATTGWASQSLVSILYNETWGGERFYDLLQQLLQQPEQNIDVLELMAICLSIGFSGKYRVMDGGQGQFARLRQDLYRVIRRVRGPYERNLSQVWQSAAAPHRAPRSMAAPWLAALVLLALLAVVWAFSSISLRSSMEQTASEIAALVPAIPLLVEQAGIPTIPDPVPPVRKTQVERLSEALAPEIADGRVEVASVGELVVIRMLKASFPSGGTDLSLGEEPLITRIGDALNAESGKIAVVGHTDNTPVGAGSPLGDNMAISLARARSAAQMLQRHVDDPARVSFEGRGANDPLIANNSRENRARNRRVEFQIPAEKTP</sequence>
<gene>
    <name evidence="5" type="primary">icmH</name>
    <name evidence="5" type="ORF">GB927_002310</name>
</gene>
<dbReference type="PANTHER" id="PTHR38033:SF1">
    <property type="entry name" value="DOTU FAMILY TYPE IV_VI SECRETION SYSTEM PROTEIN"/>
    <property type="match status" value="1"/>
</dbReference>
<keyword evidence="1 3" id="KW-0472">Membrane</keyword>
<protein>
    <submittedName>
        <fullName evidence="5">Type IVB secretion system protein IcmH/DotU</fullName>
    </submittedName>
</protein>
<dbReference type="Pfam" id="PF09850">
    <property type="entry name" value="DotU"/>
    <property type="match status" value="1"/>
</dbReference>
<comment type="caution">
    <text evidence="5">The sequence shown here is derived from an EMBL/GenBank/DDBJ whole genome shotgun (WGS) entry which is preliminary data.</text>
</comment>
<keyword evidence="3" id="KW-1133">Transmembrane helix</keyword>
<accession>A0ABT1R108</accession>
<feature type="compositionally biased region" description="Gly residues" evidence="2">
    <location>
        <begin position="38"/>
        <end position="49"/>
    </location>
</feature>
<feature type="region of interest" description="Disordered" evidence="2">
    <location>
        <begin position="446"/>
        <end position="467"/>
    </location>
</feature>
<dbReference type="NCBIfam" id="NF038228">
    <property type="entry name" value="IcmH_DotU_IVB"/>
    <property type="match status" value="1"/>
</dbReference>
<evidence type="ECO:0000256" key="3">
    <source>
        <dbReference type="SAM" id="Phobius"/>
    </source>
</evidence>
<dbReference type="NCBIfam" id="TIGR03349">
    <property type="entry name" value="IV_VI_DotU"/>
    <property type="match status" value="1"/>
</dbReference>
<dbReference type="InterPro" id="IPR036737">
    <property type="entry name" value="OmpA-like_sf"/>
</dbReference>
<evidence type="ECO:0000256" key="2">
    <source>
        <dbReference type="SAM" id="MobiDB-lite"/>
    </source>
</evidence>
<evidence type="ECO:0000313" key="5">
    <source>
        <dbReference type="EMBL" id="MCQ4628851.1"/>
    </source>
</evidence>
<feature type="transmembrane region" description="Helical" evidence="3">
    <location>
        <begin position="271"/>
        <end position="290"/>
    </location>
</feature>
<organism evidence="5 6">
    <name type="scientific">Shinella lacus</name>
    <dbReference type="NCBI Taxonomy" id="2654216"/>
    <lineage>
        <taxon>Bacteria</taxon>
        <taxon>Pseudomonadati</taxon>
        <taxon>Pseudomonadota</taxon>
        <taxon>Alphaproteobacteria</taxon>
        <taxon>Hyphomicrobiales</taxon>
        <taxon>Rhizobiaceae</taxon>
        <taxon>Shinella</taxon>
    </lineage>
</organism>
<dbReference type="PANTHER" id="PTHR38033">
    <property type="entry name" value="MEMBRANE PROTEIN-RELATED"/>
    <property type="match status" value="1"/>
</dbReference>
<name>A0ABT1R108_9HYPH</name>
<dbReference type="Proteomes" id="UP000996601">
    <property type="component" value="Unassembled WGS sequence"/>
</dbReference>